<dbReference type="InterPro" id="IPR022649">
    <property type="entry name" value="Pr_cel_nuc_antig_C"/>
</dbReference>
<protein>
    <recommendedName>
        <fullName evidence="6">DNA sliding clamp PCNA</fullName>
    </recommendedName>
</protein>
<organism evidence="10 11">
    <name type="scientific">Euplotes crassus</name>
    <dbReference type="NCBI Taxonomy" id="5936"/>
    <lineage>
        <taxon>Eukaryota</taxon>
        <taxon>Sar</taxon>
        <taxon>Alveolata</taxon>
        <taxon>Ciliophora</taxon>
        <taxon>Intramacronucleata</taxon>
        <taxon>Spirotrichea</taxon>
        <taxon>Hypotrichia</taxon>
        <taxon>Euplotida</taxon>
        <taxon>Euplotidae</taxon>
        <taxon>Moneuplotes</taxon>
    </lineage>
</organism>
<dbReference type="SUPFAM" id="SSF55979">
    <property type="entry name" value="DNA clamp"/>
    <property type="match status" value="2"/>
</dbReference>
<proteinExistence type="inferred from homology"/>
<dbReference type="GO" id="GO:0043626">
    <property type="term" value="C:PCNA complex"/>
    <property type="evidence" value="ECO:0007669"/>
    <property type="project" value="TreeGrafter"/>
</dbReference>
<gene>
    <name evidence="10" type="ORF">ECRASSUSDP1_LOCUS18747</name>
</gene>
<dbReference type="CDD" id="cd00577">
    <property type="entry name" value="PCNA"/>
    <property type="match status" value="1"/>
</dbReference>
<feature type="domain" description="Proliferating cell nuclear antigen PCNA N-terminal" evidence="8">
    <location>
        <begin position="1"/>
        <end position="123"/>
    </location>
</feature>
<comment type="subcellular location">
    <subcellularLocation>
        <location evidence="1 6">Nucleus</location>
    </subcellularLocation>
</comment>
<evidence type="ECO:0000259" key="8">
    <source>
        <dbReference type="Pfam" id="PF00705"/>
    </source>
</evidence>
<dbReference type="Pfam" id="PF02747">
    <property type="entry name" value="PCNA_C"/>
    <property type="match status" value="1"/>
</dbReference>
<feature type="domain" description="Proliferating cell nuclear antigen PCNA C-terminal" evidence="9">
    <location>
        <begin position="130"/>
        <end position="253"/>
    </location>
</feature>
<sequence length="258" mass="28341">MFEAKLAEGIIFKKIVEAIKELVSDVNIDISPTGISLQAMDNSHVALVSLQLSMDGFESFRSDKPMTLGINIGNLFKIMKLGDSDDSMTLKAEEDPSHLTIIFENEKKGRFAEFNINLINIDTEHLSVSDNEGGSQLSMASGEFSKIMKELYQISETVNIETSPDLIQFSVEGDCGSGSVKIGPTDGETREEQVAIKSDEQVNLSFALRYLTMFTKASGLSSMVNVSLSTEAPLVVKYEIQNLGSLQYYLAPKISDEE</sequence>
<dbReference type="AlphaFoldDB" id="A0AAD2D2M9"/>
<dbReference type="NCBIfam" id="TIGR00590">
    <property type="entry name" value="pcna"/>
    <property type="match status" value="1"/>
</dbReference>
<dbReference type="EMBL" id="CAMPGE010018998">
    <property type="protein sequence ID" value="CAI2377363.1"/>
    <property type="molecule type" value="Genomic_DNA"/>
</dbReference>
<dbReference type="InterPro" id="IPR022659">
    <property type="entry name" value="Pr_cel_nuc_antig_CS"/>
</dbReference>
<dbReference type="FunFam" id="3.10.150.10:FF:000006">
    <property type="entry name" value="Proliferating cell nuclear antigen"/>
    <property type="match status" value="1"/>
</dbReference>
<dbReference type="PANTHER" id="PTHR11352">
    <property type="entry name" value="PROLIFERATING CELL NUCLEAR ANTIGEN"/>
    <property type="match status" value="1"/>
</dbReference>
<name>A0AAD2D2M9_EUPCR</name>
<keyword evidence="3 7" id="KW-0235">DNA replication</keyword>
<evidence type="ECO:0000313" key="11">
    <source>
        <dbReference type="Proteomes" id="UP001295684"/>
    </source>
</evidence>
<keyword evidence="5 6" id="KW-0539">Nucleus</keyword>
<dbReference type="Pfam" id="PF00705">
    <property type="entry name" value="PCNA_N"/>
    <property type="match status" value="1"/>
</dbReference>
<accession>A0AAD2D2M9</accession>
<dbReference type="GO" id="GO:0019985">
    <property type="term" value="P:translesion synthesis"/>
    <property type="evidence" value="ECO:0007669"/>
    <property type="project" value="TreeGrafter"/>
</dbReference>
<evidence type="ECO:0000256" key="6">
    <source>
        <dbReference type="RuleBase" id="RU000641"/>
    </source>
</evidence>
<dbReference type="GO" id="GO:0006298">
    <property type="term" value="P:mismatch repair"/>
    <property type="evidence" value="ECO:0007669"/>
    <property type="project" value="TreeGrafter"/>
</dbReference>
<dbReference type="InterPro" id="IPR022648">
    <property type="entry name" value="Pr_cel_nuc_antig_N"/>
</dbReference>
<reference evidence="10" key="1">
    <citation type="submission" date="2023-07" db="EMBL/GenBank/DDBJ databases">
        <authorList>
            <consortium name="AG Swart"/>
            <person name="Singh M."/>
            <person name="Singh A."/>
            <person name="Seah K."/>
            <person name="Emmerich C."/>
        </authorList>
    </citation>
    <scope>NUCLEOTIDE SEQUENCE</scope>
    <source>
        <strain evidence="10">DP1</strain>
    </source>
</reference>
<evidence type="ECO:0000256" key="3">
    <source>
        <dbReference type="ARBA" id="ARBA00022705"/>
    </source>
</evidence>
<dbReference type="GO" id="GO:0003677">
    <property type="term" value="F:DNA binding"/>
    <property type="evidence" value="ECO:0007669"/>
    <property type="project" value="UniProtKB-KW"/>
</dbReference>
<dbReference type="GO" id="GO:0030337">
    <property type="term" value="F:DNA polymerase processivity factor activity"/>
    <property type="evidence" value="ECO:0007669"/>
    <property type="project" value="InterPro"/>
</dbReference>
<dbReference type="PROSITE" id="PS01251">
    <property type="entry name" value="PCNA_1"/>
    <property type="match status" value="1"/>
</dbReference>
<comment type="function">
    <text evidence="6">This protein is an auxiliary protein of DNA polymerase delta and is involved in the control of eukaryotic DNA replication by increasing the polymerase's processivity during elongation of the leading strand.</text>
</comment>
<dbReference type="HAMAP" id="MF_00317">
    <property type="entry name" value="DNApol_clamp_arch"/>
    <property type="match status" value="1"/>
</dbReference>
<comment type="caution">
    <text evidence="10">The sequence shown here is derived from an EMBL/GenBank/DDBJ whole genome shotgun (WGS) entry which is preliminary data.</text>
</comment>
<dbReference type="InterPro" id="IPR000730">
    <property type="entry name" value="Pr_cel_nuc_antig"/>
</dbReference>
<evidence type="ECO:0000256" key="5">
    <source>
        <dbReference type="ARBA" id="ARBA00023242"/>
    </source>
</evidence>
<dbReference type="PANTHER" id="PTHR11352:SF0">
    <property type="entry name" value="PROLIFERATING CELL NUCLEAR ANTIGEN"/>
    <property type="match status" value="1"/>
</dbReference>
<evidence type="ECO:0000256" key="2">
    <source>
        <dbReference type="ARBA" id="ARBA00010462"/>
    </source>
</evidence>
<evidence type="ECO:0000256" key="7">
    <source>
        <dbReference type="RuleBase" id="RU003671"/>
    </source>
</evidence>
<dbReference type="InterPro" id="IPR046938">
    <property type="entry name" value="DNA_clamp_sf"/>
</dbReference>
<keyword evidence="11" id="KW-1185">Reference proteome</keyword>
<dbReference type="Proteomes" id="UP001295684">
    <property type="component" value="Unassembled WGS sequence"/>
</dbReference>
<dbReference type="GO" id="GO:0006272">
    <property type="term" value="P:leading strand elongation"/>
    <property type="evidence" value="ECO:0007669"/>
    <property type="project" value="TreeGrafter"/>
</dbReference>
<dbReference type="Gene3D" id="3.10.150.10">
    <property type="entry name" value="DNA Polymerase III, subunit A, domain 2"/>
    <property type="match status" value="2"/>
</dbReference>
<dbReference type="PRINTS" id="PR00339">
    <property type="entry name" value="PCNACYCLIN"/>
</dbReference>
<evidence type="ECO:0000259" key="9">
    <source>
        <dbReference type="Pfam" id="PF02747"/>
    </source>
</evidence>
<dbReference type="GO" id="GO:0006275">
    <property type="term" value="P:regulation of DNA replication"/>
    <property type="evidence" value="ECO:0007669"/>
    <property type="project" value="InterPro"/>
</dbReference>
<evidence type="ECO:0000313" key="10">
    <source>
        <dbReference type="EMBL" id="CAI2377363.1"/>
    </source>
</evidence>
<keyword evidence="4 7" id="KW-0238">DNA-binding</keyword>
<evidence type="ECO:0000256" key="1">
    <source>
        <dbReference type="ARBA" id="ARBA00004123"/>
    </source>
</evidence>
<comment type="similarity">
    <text evidence="2 7">Belongs to the PCNA family.</text>
</comment>
<evidence type="ECO:0000256" key="4">
    <source>
        <dbReference type="ARBA" id="ARBA00023125"/>
    </source>
</evidence>